<name>A0AAW2SBD2_9LAMI</name>
<comment type="caution">
    <text evidence="6">The sequence shown here is derived from an EMBL/GenBank/DDBJ whole genome shotgun (WGS) entry which is preliminary data.</text>
</comment>
<organism evidence="6">
    <name type="scientific">Sesamum calycinum</name>
    <dbReference type="NCBI Taxonomy" id="2727403"/>
    <lineage>
        <taxon>Eukaryota</taxon>
        <taxon>Viridiplantae</taxon>
        <taxon>Streptophyta</taxon>
        <taxon>Embryophyta</taxon>
        <taxon>Tracheophyta</taxon>
        <taxon>Spermatophyta</taxon>
        <taxon>Magnoliopsida</taxon>
        <taxon>eudicotyledons</taxon>
        <taxon>Gunneridae</taxon>
        <taxon>Pentapetalae</taxon>
        <taxon>asterids</taxon>
        <taxon>lamiids</taxon>
        <taxon>Lamiales</taxon>
        <taxon>Pedaliaceae</taxon>
        <taxon>Sesamum</taxon>
    </lineage>
</organism>
<evidence type="ECO:0000313" key="6">
    <source>
        <dbReference type="EMBL" id="KAL0389796.1"/>
    </source>
</evidence>
<sequence length="466" mass="52138">MSTRVPTFVGVESAIEGEQGIPSPEKRSPIASRMRCRKKRKNALGVRRMVWAAALLGCLVFKKKKRGLKQSGLHLLRTGLVQLGWWTGPGAGCGLDGVGRWLEQTGPRLVARAWAAAAGLLRLALGRSCALVWADPFFWAVSAEIVLGLLGPALLDLLYGLPCSSAFEEYIELEKRTGLLFRLPIRTLPKMKAKNFRKRSIEAEDEDEDHERRSALALEEVKFLQRQREKKLGIPALLTSASSASAGGGVTYGSTGGLARNVNDKSEGDIEKDDLVLQDTFAQETAVMVEDPNMLRYVEQELAKKRGKNNDVENQVENDVTRAEDELYKIPEHLKVKRQSSEENSTQWTTGIAEVQLPIEYKLKNIEETEAAKKLLQEKRLVGRAKAESSIPSSFSADFFQHGKDYAEKLRKDHPQLYKDKGADNNGLESKHADSLPDAASRRQAATDAFMLERFRKRERQRLVRR</sequence>
<comment type="similarity">
    <text evidence="2">Belongs to the TLS1 family.</text>
</comment>
<feature type="compositionally biased region" description="Basic and acidic residues" evidence="4">
    <location>
        <begin position="417"/>
        <end position="435"/>
    </location>
</feature>
<keyword evidence="5" id="KW-0472">Membrane</keyword>
<dbReference type="EMBL" id="JACGWM010000002">
    <property type="protein sequence ID" value="KAL0389796.1"/>
    <property type="molecule type" value="Genomic_DNA"/>
</dbReference>
<evidence type="ECO:0000256" key="5">
    <source>
        <dbReference type="SAM" id="Phobius"/>
    </source>
</evidence>
<dbReference type="GO" id="GO:0000398">
    <property type="term" value="P:mRNA splicing, via spliceosome"/>
    <property type="evidence" value="ECO:0007669"/>
    <property type="project" value="TreeGrafter"/>
</dbReference>
<feature type="transmembrane region" description="Helical" evidence="5">
    <location>
        <begin position="44"/>
        <end position="61"/>
    </location>
</feature>
<evidence type="ECO:0000256" key="2">
    <source>
        <dbReference type="ARBA" id="ARBA00007643"/>
    </source>
</evidence>
<keyword evidence="3" id="KW-0539">Nucleus</keyword>
<evidence type="ECO:0000256" key="3">
    <source>
        <dbReference type="ARBA" id="ARBA00023242"/>
    </source>
</evidence>
<dbReference type="Pfam" id="PF07052">
    <property type="entry name" value="Hep_59"/>
    <property type="match status" value="1"/>
</dbReference>
<keyword evidence="5" id="KW-0812">Transmembrane</keyword>
<dbReference type="PANTHER" id="PTHR13486">
    <property type="entry name" value="TELOMERE LENGTH AND SILENCING PROTEIN 1 TLS1 FAMILY MEMBER"/>
    <property type="match status" value="1"/>
</dbReference>
<keyword evidence="5" id="KW-1133">Transmembrane helix</keyword>
<dbReference type="InterPro" id="IPR010756">
    <property type="entry name" value="Tls1-like"/>
</dbReference>
<dbReference type="PANTHER" id="PTHR13486:SF2">
    <property type="entry name" value="SPLICING FACTOR C9ORF78"/>
    <property type="match status" value="1"/>
</dbReference>
<gene>
    <name evidence="6" type="ORF">Scaly_0336700</name>
</gene>
<dbReference type="AlphaFoldDB" id="A0AAW2SBD2"/>
<proteinExistence type="inferred from homology"/>
<accession>A0AAW2SBD2</accession>
<feature type="region of interest" description="Disordered" evidence="4">
    <location>
        <begin position="417"/>
        <end position="443"/>
    </location>
</feature>
<evidence type="ECO:0000256" key="1">
    <source>
        <dbReference type="ARBA" id="ARBA00004123"/>
    </source>
</evidence>
<reference evidence="6" key="1">
    <citation type="submission" date="2020-06" db="EMBL/GenBank/DDBJ databases">
        <authorList>
            <person name="Li T."/>
            <person name="Hu X."/>
            <person name="Zhang T."/>
            <person name="Song X."/>
            <person name="Zhang H."/>
            <person name="Dai N."/>
            <person name="Sheng W."/>
            <person name="Hou X."/>
            <person name="Wei L."/>
        </authorList>
    </citation>
    <scope>NUCLEOTIDE SEQUENCE</scope>
    <source>
        <strain evidence="6">KEN8</strain>
        <tissue evidence="6">Leaf</tissue>
    </source>
</reference>
<protein>
    <submittedName>
        <fullName evidence="6">Protein COP1 SUPPRESSOR 2</fullName>
    </submittedName>
</protein>
<comment type="subcellular location">
    <subcellularLocation>
        <location evidence="1">Nucleus</location>
    </subcellularLocation>
</comment>
<evidence type="ECO:0000256" key="4">
    <source>
        <dbReference type="SAM" id="MobiDB-lite"/>
    </source>
</evidence>
<dbReference type="GO" id="GO:0005681">
    <property type="term" value="C:spliceosomal complex"/>
    <property type="evidence" value="ECO:0007669"/>
    <property type="project" value="TreeGrafter"/>
</dbReference>
<reference evidence="6" key="2">
    <citation type="journal article" date="2024" name="Plant">
        <title>Genomic evolution and insights into agronomic trait innovations of Sesamum species.</title>
        <authorList>
            <person name="Miao H."/>
            <person name="Wang L."/>
            <person name="Qu L."/>
            <person name="Liu H."/>
            <person name="Sun Y."/>
            <person name="Le M."/>
            <person name="Wang Q."/>
            <person name="Wei S."/>
            <person name="Zheng Y."/>
            <person name="Lin W."/>
            <person name="Duan Y."/>
            <person name="Cao H."/>
            <person name="Xiong S."/>
            <person name="Wang X."/>
            <person name="Wei L."/>
            <person name="Li C."/>
            <person name="Ma Q."/>
            <person name="Ju M."/>
            <person name="Zhao R."/>
            <person name="Li G."/>
            <person name="Mu C."/>
            <person name="Tian Q."/>
            <person name="Mei H."/>
            <person name="Zhang T."/>
            <person name="Gao T."/>
            <person name="Zhang H."/>
        </authorList>
    </citation>
    <scope>NUCLEOTIDE SEQUENCE</scope>
    <source>
        <strain evidence="6">KEN8</strain>
    </source>
</reference>